<dbReference type="Proteomes" id="UP000293925">
    <property type="component" value="Unassembled WGS sequence"/>
</dbReference>
<keyword evidence="2" id="KW-0808">Transferase</keyword>
<comment type="caution">
    <text evidence="2">The sequence shown here is derived from an EMBL/GenBank/DDBJ whole genome shotgun (WGS) entry which is preliminary data.</text>
</comment>
<dbReference type="GO" id="GO:0016740">
    <property type="term" value="F:transferase activity"/>
    <property type="evidence" value="ECO:0007669"/>
    <property type="project" value="UniProtKB-KW"/>
</dbReference>
<proteinExistence type="predicted"/>
<dbReference type="Gene3D" id="3.40.630.30">
    <property type="match status" value="1"/>
</dbReference>
<gene>
    <name evidence="2" type="ORF">EZ456_04925</name>
</gene>
<organism evidence="2 3">
    <name type="scientific">Pedobacter psychrodurus</name>
    <dbReference type="NCBI Taxonomy" id="2530456"/>
    <lineage>
        <taxon>Bacteria</taxon>
        <taxon>Pseudomonadati</taxon>
        <taxon>Bacteroidota</taxon>
        <taxon>Sphingobacteriia</taxon>
        <taxon>Sphingobacteriales</taxon>
        <taxon>Sphingobacteriaceae</taxon>
        <taxon>Pedobacter</taxon>
    </lineage>
</organism>
<keyword evidence="3" id="KW-1185">Reference proteome</keyword>
<dbReference type="OrthoDB" id="9793389at2"/>
<sequence>MMEIKHIENGRKGSFQVGENESIQAQMTYLWSGTQKIIVDHTFVSPSLQGKGIGKQLFDQMIGFAREKKIKVLPLCPFARAQFDKDPQLNDVLF</sequence>
<accession>A0A4R0Q4V5</accession>
<dbReference type="AlphaFoldDB" id="A0A4R0Q4V5"/>
<evidence type="ECO:0000313" key="3">
    <source>
        <dbReference type="Proteomes" id="UP000293925"/>
    </source>
</evidence>
<name>A0A4R0Q4V5_9SPHI</name>
<feature type="domain" description="N-acetyltransferase" evidence="1">
    <location>
        <begin position="7"/>
        <end position="94"/>
    </location>
</feature>
<protein>
    <submittedName>
        <fullName evidence="2">N-acetyltransferase</fullName>
    </submittedName>
</protein>
<dbReference type="PANTHER" id="PTHR31435:SF10">
    <property type="entry name" value="BSR4717 PROTEIN"/>
    <property type="match status" value="1"/>
</dbReference>
<dbReference type="InterPro" id="IPR045057">
    <property type="entry name" value="Gcn5-rel_NAT"/>
</dbReference>
<dbReference type="InterPro" id="IPR031165">
    <property type="entry name" value="GNAT_YJDJ"/>
</dbReference>
<dbReference type="PROSITE" id="PS51729">
    <property type="entry name" value="GNAT_YJDJ"/>
    <property type="match status" value="1"/>
</dbReference>
<dbReference type="EMBL" id="SJSO01000003">
    <property type="protein sequence ID" value="TCD28728.1"/>
    <property type="molecule type" value="Genomic_DNA"/>
</dbReference>
<dbReference type="CDD" id="cd04301">
    <property type="entry name" value="NAT_SF"/>
    <property type="match status" value="1"/>
</dbReference>
<dbReference type="SUPFAM" id="SSF55729">
    <property type="entry name" value="Acyl-CoA N-acyltransferases (Nat)"/>
    <property type="match status" value="1"/>
</dbReference>
<evidence type="ECO:0000259" key="1">
    <source>
        <dbReference type="PROSITE" id="PS51729"/>
    </source>
</evidence>
<reference evidence="2 3" key="1">
    <citation type="submission" date="2019-02" db="EMBL/GenBank/DDBJ databases">
        <title>Pedobacter sp. RP-3-21 sp. nov., isolated from Arctic soil.</title>
        <authorList>
            <person name="Dahal R.H."/>
        </authorList>
    </citation>
    <scope>NUCLEOTIDE SEQUENCE [LARGE SCALE GENOMIC DNA]</scope>
    <source>
        <strain evidence="2 3">RP-3-21</strain>
    </source>
</reference>
<dbReference type="InterPro" id="IPR016181">
    <property type="entry name" value="Acyl_CoA_acyltransferase"/>
</dbReference>
<evidence type="ECO:0000313" key="2">
    <source>
        <dbReference type="EMBL" id="TCD28728.1"/>
    </source>
</evidence>
<dbReference type="Pfam" id="PF14542">
    <property type="entry name" value="Acetyltransf_CG"/>
    <property type="match status" value="1"/>
</dbReference>
<dbReference type="PANTHER" id="PTHR31435">
    <property type="entry name" value="PROTEIN NATD1"/>
    <property type="match status" value="1"/>
</dbReference>